<proteinExistence type="predicted"/>
<accession>A0ABS8JI40</accession>
<dbReference type="Pfam" id="PF20432">
    <property type="entry name" value="Xre-like-HTH"/>
    <property type="match status" value="1"/>
</dbReference>
<evidence type="ECO:0000313" key="4">
    <source>
        <dbReference type="Proteomes" id="UP001165293"/>
    </source>
</evidence>
<evidence type="ECO:0000259" key="1">
    <source>
        <dbReference type="Pfam" id="PF09722"/>
    </source>
</evidence>
<reference evidence="3" key="1">
    <citation type="submission" date="2021-10" db="EMBL/GenBank/DDBJ databases">
        <authorList>
            <person name="Lyu M."/>
            <person name="Wang X."/>
            <person name="Meng X."/>
            <person name="Xu K."/>
        </authorList>
    </citation>
    <scope>NUCLEOTIDE SEQUENCE</scope>
    <source>
        <strain evidence="3">A6</strain>
    </source>
</reference>
<gene>
    <name evidence="3" type="ORF">LK996_08840</name>
</gene>
<dbReference type="RefSeq" id="WP_230526728.1">
    <property type="nucleotide sequence ID" value="NZ_JAJGAK010000001.1"/>
</dbReference>
<dbReference type="Proteomes" id="UP001165293">
    <property type="component" value="Unassembled WGS sequence"/>
</dbReference>
<dbReference type="InterPro" id="IPR024467">
    <property type="entry name" value="Xre/MbcA/ParS-like_toxin-bd"/>
</dbReference>
<feature type="domain" description="Antitoxin Xre-like helix-turn-helix" evidence="2">
    <location>
        <begin position="13"/>
        <end position="73"/>
    </location>
</feature>
<evidence type="ECO:0000313" key="3">
    <source>
        <dbReference type="EMBL" id="MCC8363180.1"/>
    </source>
</evidence>
<feature type="domain" description="Antitoxin Xre/MbcA/ParS-like toxin-binding" evidence="1">
    <location>
        <begin position="77"/>
        <end position="125"/>
    </location>
</feature>
<dbReference type="Pfam" id="PF09722">
    <property type="entry name" value="Xre_MbcA_ParS_C"/>
    <property type="match status" value="1"/>
</dbReference>
<name>A0ABS8JI40_9GAMM</name>
<protein>
    <submittedName>
        <fullName evidence="3">MbcA/ParS/Xre antitoxin family protein</fullName>
    </submittedName>
</protein>
<dbReference type="EMBL" id="JAJGAK010000001">
    <property type="protein sequence ID" value="MCC8363180.1"/>
    <property type="molecule type" value="Genomic_DNA"/>
</dbReference>
<evidence type="ECO:0000259" key="2">
    <source>
        <dbReference type="Pfam" id="PF20432"/>
    </source>
</evidence>
<comment type="caution">
    <text evidence="3">The sequence shown here is derived from an EMBL/GenBank/DDBJ whole genome shotgun (WGS) entry which is preliminary data.</text>
</comment>
<dbReference type="InterPro" id="IPR046847">
    <property type="entry name" value="Xre-like_HTH"/>
</dbReference>
<organism evidence="3 4">
    <name type="scientific">Noviluteimonas lactosilytica</name>
    <dbReference type="NCBI Taxonomy" id="2888523"/>
    <lineage>
        <taxon>Bacteria</taxon>
        <taxon>Pseudomonadati</taxon>
        <taxon>Pseudomonadota</taxon>
        <taxon>Gammaproteobacteria</taxon>
        <taxon>Lysobacterales</taxon>
        <taxon>Lysobacteraceae</taxon>
        <taxon>Noviluteimonas</taxon>
    </lineage>
</organism>
<keyword evidence="4" id="KW-1185">Reference proteome</keyword>
<sequence length="127" mass="13814">MAISVPHPGHSESDSAAVLGKAVVRVAERLAINGDTLSRVLGISPSSASRLAAGTYSLNPSRKEWDLALLFVRLFRSLDSIVGSDEAARTWMRSENLALRDMPANLITHIQGLVHVVDYLDTHRGRI</sequence>